<gene>
    <name evidence="2" type="ORF">OVY01_15905</name>
</gene>
<keyword evidence="1" id="KW-0472">Membrane</keyword>
<reference evidence="2" key="1">
    <citation type="submission" date="2022-11" db="EMBL/GenBank/DDBJ databases">
        <title>Robbsia betulipollinis sp. nov., isolated from pollen of birch (Betula pendula).</title>
        <authorList>
            <person name="Shi H."/>
            <person name="Ambika Manirajan B."/>
            <person name="Ratering S."/>
            <person name="Geissler-Plaum R."/>
            <person name="Schnell S."/>
        </authorList>
    </citation>
    <scope>NUCLEOTIDE SEQUENCE</scope>
    <source>
        <strain evidence="2">Bb-Pol-6</strain>
    </source>
</reference>
<feature type="transmembrane region" description="Helical" evidence="1">
    <location>
        <begin position="71"/>
        <end position="92"/>
    </location>
</feature>
<evidence type="ECO:0000313" key="3">
    <source>
        <dbReference type="Proteomes" id="UP001082899"/>
    </source>
</evidence>
<dbReference type="Proteomes" id="UP001082899">
    <property type="component" value="Unassembled WGS sequence"/>
</dbReference>
<dbReference type="EMBL" id="JAPMXC010000005">
    <property type="protein sequence ID" value="MCY0388666.1"/>
    <property type="molecule type" value="Genomic_DNA"/>
</dbReference>
<protein>
    <submittedName>
        <fullName evidence="2">Uncharacterized protein</fullName>
    </submittedName>
</protein>
<keyword evidence="1" id="KW-1133">Transmembrane helix</keyword>
<proteinExistence type="predicted"/>
<organism evidence="2 3">
    <name type="scientific">Robbsia betulipollinis</name>
    <dbReference type="NCBI Taxonomy" id="2981849"/>
    <lineage>
        <taxon>Bacteria</taxon>
        <taxon>Pseudomonadati</taxon>
        <taxon>Pseudomonadota</taxon>
        <taxon>Betaproteobacteria</taxon>
        <taxon>Burkholderiales</taxon>
        <taxon>Burkholderiaceae</taxon>
        <taxon>Robbsia</taxon>
    </lineage>
</organism>
<name>A0ABT3ZQ21_9BURK</name>
<evidence type="ECO:0000256" key="1">
    <source>
        <dbReference type="SAM" id="Phobius"/>
    </source>
</evidence>
<evidence type="ECO:0000313" key="2">
    <source>
        <dbReference type="EMBL" id="MCY0388666.1"/>
    </source>
</evidence>
<keyword evidence="3" id="KW-1185">Reference proteome</keyword>
<keyword evidence="1" id="KW-0812">Transmembrane</keyword>
<sequence length="103" mass="11348">MLIVTPLTYRLNAAQLAPATQYAAALERVDALGWNETTAGARTALTPDAYLLARAGERERYNVLHVWRLRMAAGALAMIAGGTLPFLFFVFLRRAQIGTVRSR</sequence>
<accession>A0ABT3ZQ21</accession>
<comment type="caution">
    <text evidence="2">The sequence shown here is derived from an EMBL/GenBank/DDBJ whole genome shotgun (WGS) entry which is preliminary data.</text>
</comment>